<evidence type="ECO:0000259" key="8">
    <source>
        <dbReference type="Pfam" id="PF03460"/>
    </source>
</evidence>
<proteinExistence type="predicted"/>
<evidence type="ECO:0000256" key="7">
    <source>
        <dbReference type="SAM" id="MobiDB-lite"/>
    </source>
</evidence>
<dbReference type="InterPro" id="IPR036136">
    <property type="entry name" value="Nit/Sulf_reduc_fer-like_dom_sf"/>
</dbReference>
<keyword evidence="4" id="KW-0560">Oxidoreductase</keyword>
<keyword evidence="1" id="KW-0004">4Fe-4S</keyword>
<gene>
    <name evidence="9" type="ORF">HRQ87_18770</name>
</gene>
<dbReference type="InterPro" id="IPR005117">
    <property type="entry name" value="NiRdtase/SiRdtase_haem-b_fer"/>
</dbReference>
<dbReference type="InterPro" id="IPR045854">
    <property type="entry name" value="NO2/SO3_Rdtase_4Fe4S_sf"/>
</dbReference>
<feature type="region of interest" description="Disordered" evidence="7">
    <location>
        <begin position="328"/>
        <end position="347"/>
    </location>
</feature>
<dbReference type="SUPFAM" id="SSF56014">
    <property type="entry name" value="Nitrite and sulphite reductase 4Fe-4S domain-like"/>
    <property type="match status" value="2"/>
</dbReference>
<organism evidence="9 10">
    <name type="scientific">Parasulfitobacter algicola</name>
    <dbReference type="NCBI Taxonomy" id="2614809"/>
    <lineage>
        <taxon>Bacteria</taxon>
        <taxon>Pseudomonadati</taxon>
        <taxon>Pseudomonadota</taxon>
        <taxon>Alphaproteobacteria</taxon>
        <taxon>Rhodobacterales</taxon>
        <taxon>Roseobacteraceae</taxon>
        <taxon>Parasulfitobacter</taxon>
    </lineage>
</organism>
<keyword evidence="5" id="KW-0408">Iron</keyword>
<evidence type="ECO:0000256" key="4">
    <source>
        <dbReference type="ARBA" id="ARBA00023002"/>
    </source>
</evidence>
<sequence length="347" mass="37713">MMSGDGLIVRVRPKLGRVERGQLRGLCQLSKQYGNGLFDLTNRANLQLRGIKMADYDAVLQQLAALNLLDASPDLERRRNVLIQPFWQTGDVTHRLATKLTDRLAYLPDLPAKFGFAVDTGPDRLLTGASADIRIERMGGGLIVRADGAETGQAVYEEEVIDAVITLASWFTDHAGPDVRRMRTLLDAAPVAAQNDPLHPQNTPHGQLVGLPFGQIEASDMEPLLDQITAVRLTPWRLMLLEGIADLTSDALITTSDHPLRHIDACPGAPFCDSAQVETRALARSLASHITGTLHVSGCAKGCARGHPADITLVGRDGRFDIVRQGTAKDRPERTGILPANVHENLD</sequence>
<dbReference type="Pfam" id="PF03460">
    <property type="entry name" value="NIR_SIR_ferr"/>
    <property type="match status" value="1"/>
</dbReference>
<evidence type="ECO:0000256" key="6">
    <source>
        <dbReference type="ARBA" id="ARBA00023014"/>
    </source>
</evidence>
<evidence type="ECO:0000313" key="9">
    <source>
        <dbReference type="EMBL" id="NSX56828.1"/>
    </source>
</evidence>
<comment type="caution">
    <text evidence="9">The sequence shown here is derived from an EMBL/GenBank/DDBJ whole genome shotgun (WGS) entry which is preliminary data.</text>
</comment>
<keyword evidence="6" id="KW-0411">Iron-sulfur</keyword>
<dbReference type="Gene3D" id="3.90.480.20">
    <property type="match status" value="1"/>
</dbReference>
<dbReference type="PANTHER" id="PTHR32439">
    <property type="entry name" value="FERREDOXIN--NITRITE REDUCTASE, CHLOROPLASTIC"/>
    <property type="match status" value="1"/>
</dbReference>
<keyword evidence="3" id="KW-0479">Metal-binding</keyword>
<dbReference type="Gene3D" id="3.30.413.10">
    <property type="entry name" value="Sulfite Reductase Hemoprotein, domain 1"/>
    <property type="match status" value="1"/>
</dbReference>
<evidence type="ECO:0000256" key="3">
    <source>
        <dbReference type="ARBA" id="ARBA00022723"/>
    </source>
</evidence>
<dbReference type="InterPro" id="IPR051329">
    <property type="entry name" value="NIR_SIR_4Fe-4S"/>
</dbReference>
<evidence type="ECO:0000256" key="5">
    <source>
        <dbReference type="ARBA" id="ARBA00023004"/>
    </source>
</evidence>
<name>A0ABX2J1K7_9RHOB</name>
<protein>
    <submittedName>
        <fullName evidence="9">Cobalamin biosynthesis protein CobG</fullName>
    </submittedName>
</protein>
<dbReference type="Proteomes" id="UP000777935">
    <property type="component" value="Unassembled WGS sequence"/>
</dbReference>
<dbReference type="SUPFAM" id="SSF55124">
    <property type="entry name" value="Nitrite/Sulfite reductase N-terminal domain-like"/>
    <property type="match status" value="1"/>
</dbReference>
<feature type="domain" description="Nitrite/Sulfite reductase ferredoxin-like" evidence="8">
    <location>
        <begin position="3"/>
        <end position="65"/>
    </location>
</feature>
<accession>A0ABX2J1K7</accession>
<keyword evidence="10" id="KW-1185">Reference proteome</keyword>
<dbReference type="EMBL" id="JABUFE010000020">
    <property type="protein sequence ID" value="NSX56828.1"/>
    <property type="molecule type" value="Genomic_DNA"/>
</dbReference>
<evidence type="ECO:0000313" key="10">
    <source>
        <dbReference type="Proteomes" id="UP000777935"/>
    </source>
</evidence>
<reference evidence="9 10" key="1">
    <citation type="submission" date="2020-06" db="EMBL/GenBank/DDBJ databases">
        <title>Sulfitobacter algicola sp. nov., isolated from green algae.</title>
        <authorList>
            <person name="Wang C."/>
        </authorList>
    </citation>
    <scope>NUCLEOTIDE SEQUENCE [LARGE SCALE GENOMIC DNA]</scope>
    <source>
        <strain evidence="9 10">1151</strain>
    </source>
</reference>
<dbReference type="PANTHER" id="PTHR32439:SF9">
    <property type="entry name" value="BLR3264 PROTEIN"/>
    <property type="match status" value="1"/>
</dbReference>
<evidence type="ECO:0000256" key="1">
    <source>
        <dbReference type="ARBA" id="ARBA00022485"/>
    </source>
</evidence>
<evidence type="ECO:0000256" key="2">
    <source>
        <dbReference type="ARBA" id="ARBA00022617"/>
    </source>
</evidence>
<dbReference type="PROSITE" id="PS00365">
    <property type="entry name" value="NIR_SIR"/>
    <property type="match status" value="1"/>
</dbReference>
<keyword evidence="2" id="KW-0349">Heme</keyword>
<dbReference type="InterPro" id="IPR006066">
    <property type="entry name" value="NO2/SO3_Rdtase_FeS/sirohaem_BS"/>
</dbReference>